<sequence length="270" mass="30296">MNQTFDLHRFVLTVQLEIAEKGRNYLLIASLLLVLLLLLMAPVGLSTEYSNIKELLHILALFMIVLFGSSLYSSFAFSQYASAATGIAAIMVPASATEKFLSSLFLNLIFVVPFALLFYKMHVWTIEYANMQLPASSRKFHTIPEMPLRYSFLFYFIINGAAFLGSLFFQKASYVKTASTLVGLYLVTGIIHISLASYFTDYPAKVVSFPISNWQVWTHGDVSGKGAAMAATYFTVDFPPTIFILIQCFPAVIVLVLWIASFLRLREKEI</sequence>
<keyword evidence="1" id="KW-0812">Transmembrane</keyword>
<dbReference type="EMBL" id="CAJRAU010000007">
    <property type="protein sequence ID" value="CAG5072825.1"/>
    <property type="molecule type" value="Genomic_DNA"/>
</dbReference>
<feature type="transmembrane region" description="Helical" evidence="1">
    <location>
        <begin position="25"/>
        <end position="43"/>
    </location>
</feature>
<evidence type="ECO:0000313" key="3">
    <source>
        <dbReference type="Proteomes" id="UP000679725"/>
    </source>
</evidence>
<evidence type="ECO:0000313" key="2">
    <source>
        <dbReference type="EMBL" id="CAG5072825.1"/>
    </source>
</evidence>
<feature type="transmembrane region" description="Helical" evidence="1">
    <location>
        <begin position="55"/>
        <end position="73"/>
    </location>
</feature>
<organism evidence="2 3">
    <name type="scientific">Dyadobacter linearis</name>
    <dbReference type="NCBI Taxonomy" id="2823330"/>
    <lineage>
        <taxon>Bacteria</taxon>
        <taxon>Pseudomonadati</taxon>
        <taxon>Bacteroidota</taxon>
        <taxon>Cytophagia</taxon>
        <taxon>Cytophagales</taxon>
        <taxon>Spirosomataceae</taxon>
        <taxon>Dyadobacter</taxon>
    </lineage>
</organism>
<feature type="transmembrane region" description="Helical" evidence="1">
    <location>
        <begin position="181"/>
        <end position="200"/>
    </location>
</feature>
<feature type="transmembrane region" description="Helical" evidence="1">
    <location>
        <begin position="152"/>
        <end position="169"/>
    </location>
</feature>
<gene>
    <name evidence="2" type="ORF">DYBT9623_04366</name>
</gene>
<dbReference type="Proteomes" id="UP000679725">
    <property type="component" value="Unassembled WGS sequence"/>
</dbReference>
<feature type="transmembrane region" description="Helical" evidence="1">
    <location>
        <begin position="242"/>
        <end position="263"/>
    </location>
</feature>
<keyword evidence="1" id="KW-1133">Transmembrane helix</keyword>
<evidence type="ECO:0000256" key="1">
    <source>
        <dbReference type="SAM" id="Phobius"/>
    </source>
</evidence>
<comment type="caution">
    <text evidence="2">The sequence shown here is derived from an EMBL/GenBank/DDBJ whole genome shotgun (WGS) entry which is preliminary data.</text>
</comment>
<keyword evidence="1" id="KW-0472">Membrane</keyword>
<name>A0ABM8UVJ2_9BACT</name>
<proteinExistence type="predicted"/>
<feature type="transmembrane region" description="Helical" evidence="1">
    <location>
        <begin position="104"/>
        <end position="124"/>
    </location>
</feature>
<keyword evidence="3" id="KW-1185">Reference proteome</keyword>
<protein>
    <recommendedName>
        <fullName evidence="4">ABC transporter permease</fullName>
    </recommendedName>
</protein>
<reference evidence="2 3" key="1">
    <citation type="submission" date="2021-04" db="EMBL/GenBank/DDBJ databases">
        <authorList>
            <person name="Rodrigo-Torres L."/>
            <person name="Arahal R. D."/>
            <person name="Lucena T."/>
        </authorList>
    </citation>
    <scope>NUCLEOTIDE SEQUENCE [LARGE SCALE GENOMIC DNA]</scope>
    <source>
        <strain evidence="2 3">CECT 9623</strain>
    </source>
</reference>
<evidence type="ECO:0008006" key="4">
    <source>
        <dbReference type="Google" id="ProtNLM"/>
    </source>
</evidence>
<dbReference type="RefSeq" id="WP_215235647.1">
    <property type="nucleotide sequence ID" value="NZ_CAJRAU010000007.1"/>
</dbReference>
<accession>A0ABM8UVJ2</accession>